<organism evidence="5 6">
    <name type="scientific">Brachionus calyciflorus</name>
    <dbReference type="NCBI Taxonomy" id="104777"/>
    <lineage>
        <taxon>Eukaryota</taxon>
        <taxon>Metazoa</taxon>
        <taxon>Spiralia</taxon>
        <taxon>Gnathifera</taxon>
        <taxon>Rotifera</taxon>
        <taxon>Eurotatoria</taxon>
        <taxon>Monogononta</taxon>
        <taxon>Pseudotrocha</taxon>
        <taxon>Ploima</taxon>
        <taxon>Brachionidae</taxon>
        <taxon>Brachionus</taxon>
    </lineage>
</organism>
<dbReference type="InterPro" id="IPR001611">
    <property type="entry name" value="Leu-rich_rpt"/>
</dbReference>
<dbReference type="OrthoDB" id="93990at2759"/>
<dbReference type="EMBL" id="CAJNOC010008296">
    <property type="protein sequence ID" value="CAF1113399.1"/>
    <property type="molecule type" value="Genomic_DNA"/>
</dbReference>
<gene>
    <name evidence="5" type="ORF">OXX778_LOCUS21723</name>
</gene>
<dbReference type="PANTHER" id="PTHR24373">
    <property type="entry name" value="SLIT RELATED LEUCINE-RICH REPEAT NEURONAL PROTEIN"/>
    <property type="match status" value="1"/>
</dbReference>
<dbReference type="PROSITE" id="PS51450">
    <property type="entry name" value="LRR"/>
    <property type="match status" value="1"/>
</dbReference>
<dbReference type="SUPFAM" id="SSF52058">
    <property type="entry name" value="L domain-like"/>
    <property type="match status" value="1"/>
</dbReference>
<dbReference type="Proteomes" id="UP000663879">
    <property type="component" value="Unassembled WGS sequence"/>
</dbReference>
<evidence type="ECO:0000256" key="3">
    <source>
        <dbReference type="ARBA" id="ARBA00022737"/>
    </source>
</evidence>
<dbReference type="Pfam" id="PF10551">
    <property type="entry name" value="MULE"/>
    <property type="match status" value="1"/>
</dbReference>
<evidence type="ECO:0000313" key="5">
    <source>
        <dbReference type="EMBL" id="CAF1113399.1"/>
    </source>
</evidence>
<dbReference type="InterPro" id="IPR018289">
    <property type="entry name" value="MULE_transposase_dom"/>
</dbReference>
<protein>
    <recommendedName>
        <fullName evidence="4">MULE transposase domain-containing protein</fullName>
    </recommendedName>
</protein>
<keyword evidence="3" id="KW-0677">Repeat</keyword>
<dbReference type="SMART" id="SM00369">
    <property type="entry name" value="LRR_TYP"/>
    <property type="match status" value="2"/>
</dbReference>
<keyword evidence="2" id="KW-0732">Signal</keyword>
<dbReference type="Gene3D" id="2.20.25.240">
    <property type="match status" value="1"/>
</dbReference>
<evidence type="ECO:0000259" key="4">
    <source>
        <dbReference type="Pfam" id="PF10551"/>
    </source>
</evidence>
<feature type="non-terminal residue" evidence="5">
    <location>
        <position position="1"/>
    </location>
</feature>
<accession>A0A814Q028</accession>
<sequence>YPNLITLDLSYNNLSFIEPEFFSDLLKLKSLVLAYCSIKTIELSWLVNLRFLYIYKNQISYFSQNLSLLTHLNINSNPLVNLSYPLISSENSSLEYLDISYCKFKYFDFGLLRNPSNLKTLKMIGNTVPLNNDSFYGSQIQLSYKSNNGRISWRCNNTQFPNCQATVYTNGFTKPIIEGKPHEHNNTVKTKIKEIKANMIEMAAAHQDTQPRKIIMECQKDVSEEIAANLPAYSTSRQICRHNRINPYEKYVIPVNLSFDLHHDFTVILKNNEEEMFLLYDNFDSESDNKGRILIFTTLKNLQILSLYRHWLCDGTFDAAPSIFIQLFTIHIIKNMKNLPLVYALLADKLQVSYTKVFEILKTKISELPLSVTCDYEVAIINSIESVFPDAEIYGCFFHFKKSIWRHIQADGLVVDYCDLSNENNLIRLYCKLIACLAFVPPEDVIEAFVVIKKQAPIKLNKIYKYFEDNYIGGKGRGKSQIRREPRFSIDLWNCFSRTKDGLPRTTNNLEGWHNALQSSIRTHPHLLSLIDTIKQEQSNTENLYVQLNCGRSNK</sequence>
<keyword evidence="1" id="KW-0433">Leucine-rich repeat</keyword>
<dbReference type="GO" id="GO:0005615">
    <property type="term" value="C:extracellular space"/>
    <property type="evidence" value="ECO:0007669"/>
    <property type="project" value="TreeGrafter"/>
</dbReference>
<keyword evidence="6" id="KW-1185">Reference proteome</keyword>
<evidence type="ECO:0000256" key="1">
    <source>
        <dbReference type="ARBA" id="ARBA00022614"/>
    </source>
</evidence>
<feature type="non-terminal residue" evidence="5">
    <location>
        <position position="555"/>
    </location>
</feature>
<dbReference type="Gene3D" id="3.80.10.10">
    <property type="entry name" value="Ribonuclease Inhibitor"/>
    <property type="match status" value="1"/>
</dbReference>
<feature type="domain" description="MULE transposase" evidence="4">
    <location>
        <begin position="311"/>
        <end position="402"/>
    </location>
</feature>
<comment type="caution">
    <text evidence="5">The sequence shown here is derived from an EMBL/GenBank/DDBJ whole genome shotgun (WGS) entry which is preliminary data.</text>
</comment>
<dbReference type="InterPro" id="IPR032675">
    <property type="entry name" value="LRR_dom_sf"/>
</dbReference>
<evidence type="ECO:0000313" key="6">
    <source>
        <dbReference type="Proteomes" id="UP000663879"/>
    </source>
</evidence>
<dbReference type="InterPro" id="IPR003591">
    <property type="entry name" value="Leu-rich_rpt_typical-subtyp"/>
</dbReference>
<dbReference type="Pfam" id="PF13855">
    <property type="entry name" value="LRR_8"/>
    <property type="match status" value="1"/>
</dbReference>
<dbReference type="PANTHER" id="PTHR24373:SF397">
    <property type="entry name" value="IG-LIKE DOMAIN-CONTAINING PROTEIN"/>
    <property type="match status" value="1"/>
</dbReference>
<dbReference type="AlphaFoldDB" id="A0A814Q028"/>
<reference evidence="5" key="1">
    <citation type="submission" date="2021-02" db="EMBL/GenBank/DDBJ databases">
        <authorList>
            <person name="Nowell W R."/>
        </authorList>
    </citation>
    <scope>NUCLEOTIDE SEQUENCE</scope>
    <source>
        <strain evidence="5">Ploen Becks lab</strain>
    </source>
</reference>
<proteinExistence type="predicted"/>
<evidence type="ECO:0000256" key="2">
    <source>
        <dbReference type="ARBA" id="ARBA00022729"/>
    </source>
</evidence>
<dbReference type="InterPro" id="IPR050328">
    <property type="entry name" value="Dev_Immune_Receptor"/>
</dbReference>
<name>A0A814Q028_9BILA</name>
<dbReference type="GO" id="GO:0031012">
    <property type="term" value="C:extracellular matrix"/>
    <property type="evidence" value="ECO:0007669"/>
    <property type="project" value="TreeGrafter"/>
</dbReference>